<dbReference type="Proteomes" id="UP000191612">
    <property type="component" value="Unassembled WGS sequence"/>
</dbReference>
<gene>
    <name evidence="1" type="ORF">PENSOL_c019G05579</name>
</gene>
<keyword evidence="2" id="KW-1185">Reference proteome</keyword>
<protein>
    <submittedName>
        <fullName evidence="1">Uncharacterized protein</fullName>
    </submittedName>
</protein>
<name>A0A1V6R2I9_9EURO</name>
<evidence type="ECO:0000313" key="2">
    <source>
        <dbReference type="Proteomes" id="UP000191612"/>
    </source>
</evidence>
<sequence length="51" mass="5566">MDLRGAHMGKAGRGTTILSSVILEAAPVAPKPGFLVVYYFFYDETSKICGW</sequence>
<proteinExistence type="predicted"/>
<reference evidence="2" key="1">
    <citation type="journal article" date="2017" name="Nat. Microbiol.">
        <title>Global analysis of biosynthetic gene clusters reveals vast potential of secondary metabolite production in Penicillium species.</title>
        <authorList>
            <person name="Nielsen J.C."/>
            <person name="Grijseels S."/>
            <person name="Prigent S."/>
            <person name="Ji B."/>
            <person name="Dainat J."/>
            <person name="Nielsen K.F."/>
            <person name="Frisvad J.C."/>
            <person name="Workman M."/>
            <person name="Nielsen J."/>
        </authorList>
    </citation>
    <scope>NUCLEOTIDE SEQUENCE [LARGE SCALE GENOMIC DNA]</scope>
    <source>
        <strain evidence="2">IBT 29525</strain>
    </source>
</reference>
<organism evidence="1 2">
    <name type="scientific">Penicillium solitum</name>
    <dbReference type="NCBI Taxonomy" id="60172"/>
    <lineage>
        <taxon>Eukaryota</taxon>
        <taxon>Fungi</taxon>
        <taxon>Dikarya</taxon>
        <taxon>Ascomycota</taxon>
        <taxon>Pezizomycotina</taxon>
        <taxon>Eurotiomycetes</taxon>
        <taxon>Eurotiomycetidae</taxon>
        <taxon>Eurotiales</taxon>
        <taxon>Aspergillaceae</taxon>
        <taxon>Penicillium</taxon>
    </lineage>
</organism>
<accession>A0A1V6R2I9</accession>
<dbReference type="EMBL" id="MDYO01000019">
    <property type="protein sequence ID" value="OQD95700.1"/>
    <property type="molecule type" value="Genomic_DNA"/>
</dbReference>
<dbReference type="AlphaFoldDB" id="A0A1V6R2I9"/>
<evidence type="ECO:0000313" key="1">
    <source>
        <dbReference type="EMBL" id="OQD95700.1"/>
    </source>
</evidence>
<comment type="caution">
    <text evidence="1">The sequence shown here is derived from an EMBL/GenBank/DDBJ whole genome shotgun (WGS) entry which is preliminary data.</text>
</comment>